<gene>
    <name evidence="2" type="ORF">NDU88_006516</name>
</gene>
<feature type="region of interest" description="Disordered" evidence="1">
    <location>
        <begin position="32"/>
        <end position="128"/>
    </location>
</feature>
<dbReference type="GO" id="GO:0005634">
    <property type="term" value="C:nucleus"/>
    <property type="evidence" value="ECO:0007669"/>
    <property type="project" value="TreeGrafter"/>
</dbReference>
<comment type="caution">
    <text evidence="2">The sequence shown here is derived from an EMBL/GenBank/DDBJ whole genome shotgun (WGS) entry which is preliminary data.</text>
</comment>
<accession>A0AAV7VRL4</accession>
<dbReference type="AlphaFoldDB" id="A0AAV7VRL4"/>
<dbReference type="PANTHER" id="PTHR23098:SF23">
    <property type="entry name" value="MYB-RELATED TRANSCRIPTION FACTOR, PARTNER OF PROFILIN-LIKE ISOFORM X2-RELATED"/>
    <property type="match status" value="1"/>
</dbReference>
<evidence type="ECO:0000313" key="2">
    <source>
        <dbReference type="EMBL" id="KAJ1202719.1"/>
    </source>
</evidence>
<organism evidence="2 3">
    <name type="scientific">Pleurodeles waltl</name>
    <name type="common">Iberian ribbed newt</name>
    <dbReference type="NCBI Taxonomy" id="8319"/>
    <lineage>
        <taxon>Eukaryota</taxon>
        <taxon>Metazoa</taxon>
        <taxon>Chordata</taxon>
        <taxon>Craniata</taxon>
        <taxon>Vertebrata</taxon>
        <taxon>Euteleostomi</taxon>
        <taxon>Amphibia</taxon>
        <taxon>Batrachia</taxon>
        <taxon>Caudata</taxon>
        <taxon>Salamandroidea</taxon>
        <taxon>Salamandridae</taxon>
        <taxon>Pleurodelinae</taxon>
        <taxon>Pleurodeles</taxon>
    </lineage>
</organism>
<proteinExistence type="predicted"/>
<evidence type="ECO:0000313" key="3">
    <source>
        <dbReference type="Proteomes" id="UP001066276"/>
    </source>
</evidence>
<dbReference type="EMBL" id="JANPWB010000003">
    <property type="protein sequence ID" value="KAJ1202719.1"/>
    <property type="molecule type" value="Genomic_DNA"/>
</dbReference>
<name>A0AAV7VRL4_PLEWA</name>
<reference evidence="2" key="1">
    <citation type="journal article" date="2022" name="bioRxiv">
        <title>Sequencing and chromosome-scale assembly of the giantPleurodeles waltlgenome.</title>
        <authorList>
            <person name="Brown T."/>
            <person name="Elewa A."/>
            <person name="Iarovenko S."/>
            <person name="Subramanian E."/>
            <person name="Araus A.J."/>
            <person name="Petzold A."/>
            <person name="Susuki M."/>
            <person name="Suzuki K.-i.T."/>
            <person name="Hayashi T."/>
            <person name="Toyoda A."/>
            <person name="Oliveira C."/>
            <person name="Osipova E."/>
            <person name="Leigh N.D."/>
            <person name="Simon A."/>
            <person name="Yun M.H."/>
        </authorList>
    </citation>
    <scope>NUCLEOTIDE SEQUENCE</scope>
    <source>
        <strain evidence="2">20211129_DDA</strain>
        <tissue evidence="2">Liver</tissue>
    </source>
</reference>
<sequence>MDRVNAVGQHPRNRDDIRKRWNDLRGKVRSMVSRHNIAVQKTGGGPPPTPPEFTTWEEQVLAILHPEGLAGAGGGMDSGPERHDTAQEGPEMSIPPPEEAHSDDSGSVSLDPDDQPGPSGTSGQSVPHRQHISSAMGTIVVALNQIVTTLRDHVAPQRAPVTSMDQEQATTSAGASGQEAPTQEQQATRTPSPAEGEPPRKRGLRSRKKTE</sequence>
<evidence type="ECO:0000256" key="1">
    <source>
        <dbReference type="SAM" id="MobiDB-lite"/>
    </source>
</evidence>
<keyword evidence="3" id="KW-1185">Reference proteome</keyword>
<feature type="region of interest" description="Disordered" evidence="1">
    <location>
        <begin position="157"/>
        <end position="211"/>
    </location>
</feature>
<dbReference type="PANTHER" id="PTHR23098">
    <property type="entry name" value="AGAP001331-PA-RELATED"/>
    <property type="match status" value="1"/>
</dbReference>
<feature type="compositionally biased region" description="Polar residues" evidence="1">
    <location>
        <begin position="118"/>
        <end position="128"/>
    </location>
</feature>
<feature type="compositionally biased region" description="Polar residues" evidence="1">
    <location>
        <begin position="163"/>
        <end position="191"/>
    </location>
</feature>
<dbReference type="Proteomes" id="UP001066276">
    <property type="component" value="Chromosome 2_1"/>
</dbReference>
<feature type="compositionally biased region" description="Basic residues" evidence="1">
    <location>
        <begin position="201"/>
        <end position="211"/>
    </location>
</feature>
<protein>
    <submittedName>
        <fullName evidence="2">Uncharacterized protein</fullName>
    </submittedName>
</protein>